<evidence type="ECO:0000256" key="5">
    <source>
        <dbReference type="ARBA" id="ARBA00022827"/>
    </source>
</evidence>
<protein>
    <recommendedName>
        <fullName evidence="9">Methylenetetrahydrofolate reductase</fullName>
    </recommendedName>
</protein>
<evidence type="ECO:0000313" key="12">
    <source>
        <dbReference type="Proteomes" id="UP000705867"/>
    </source>
</evidence>
<evidence type="ECO:0000313" key="11">
    <source>
        <dbReference type="EMBL" id="MBZ0156558.1"/>
    </source>
</evidence>
<dbReference type="InterPro" id="IPR029041">
    <property type="entry name" value="FAD-linked_oxidoreductase-like"/>
</dbReference>
<keyword evidence="5 9" id="KW-0274">FAD</keyword>
<comment type="cofactor">
    <cofactor evidence="1 9">
        <name>FAD</name>
        <dbReference type="ChEBI" id="CHEBI:57692"/>
    </cofactor>
</comment>
<dbReference type="GO" id="GO:0005829">
    <property type="term" value="C:cytosol"/>
    <property type="evidence" value="ECO:0007669"/>
    <property type="project" value="TreeGrafter"/>
</dbReference>
<keyword evidence="6 9" id="KW-0560">Oxidoreductase</keyword>
<dbReference type="GO" id="GO:0009086">
    <property type="term" value="P:methionine biosynthetic process"/>
    <property type="evidence" value="ECO:0007669"/>
    <property type="project" value="TreeGrafter"/>
</dbReference>
<evidence type="ECO:0000256" key="7">
    <source>
        <dbReference type="ARBA" id="ARBA00034478"/>
    </source>
</evidence>
<feature type="domain" description="Methylene-tetrahydrofolate reductase C-terminal-like" evidence="10">
    <location>
        <begin position="402"/>
        <end position="493"/>
    </location>
</feature>
<dbReference type="PANTHER" id="PTHR45754:SF3">
    <property type="entry name" value="METHYLENETETRAHYDROFOLATE REDUCTASE (NADPH)"/>
    <property type="match status" value="1"/>
</dbReference>
<comment type="caution">
    <text evidence="11">The sequence shown here is derived from an EMBL/GenBank/DDBJ whole genome shotgun (WGS) entry which is preliminary data.</text>
</comment>
<organism evidence="11 12">
    <name type="scientific">Candidatus Nitrobium versatile</name>
    <dbReference type="NCBI Taxonomy" id="2884831"/>
    <lineage>
        <taxon>Bacteria</taxon>
        <taxon>Pseudomonadati</taxon>
        <taxon>Nitrospirota</taxon>
        <taxon>Nitrospiria</taxon>
        <taxon>Nitrospirales</taxon>
        <taxon>Nitrospiraceae</taxon>
        <taxon>Candidatus Nitrobium</taxon>
    </lineage>
</organism>
<dbReference type="Proteomes" id="UP000705867">
    <property type="component" value="Unassembled WGS sequence"/>
</dbReference>
<evidence type="ECO:0000256" key="2">
    <source>
        <dbReference type="ARBA" id="ARBA00004777"/>
    </source>
</evidence>
<evidence type="ECO:0000256" key="1">
    <source>
        <dbReference type="ARBA" id="ARBA00001974"/>
    </source>
</evidence>
<dbReference type="InterPro" id="IPR003171">
    <property type="entry name" value="Mehydrof_redctse-like"/>
</dbReference>
<sequence>MSTGPGVTKNSFKDLLTLRDRFIYTVELVPGRGSRGRTQDELLHFAAQAAKGGLVHALSVTDNPGGHPALAPEVIGLEIRRLGIDPIVHFTCKDKNRNQIESTLHAFDRIGIHNLLVMTGDFPLYGFQGKAKPVFDLDSVQLLRLISRMTQGLDIDDRAPGGGTTVPPTRTVRGCAVSPFKQRESETMAQYFKLWKKVREGADFVITQVGFDARKFDELLRHMRQAGMTVPVLGNVYILSLPVARVMNRKGVPGCVVTDKLFRSCEEESRAPDKGRSAALLRAAKLIAVLRGIGYDGVHIGGPNLRYEDIEWVIGRSIELSDTWESLVPEFDYPQAGGFYLFEKDPLTGLNREGLSRKAGLPAKRLGHGIMRLFHHAAFAPGAPLYGAACSFFRAVDGTRFERPVTKVEYWIKFLSSRCRRCGDCTLPEVAFLCPQSQCPKYLFNGQCGGSSEGWCEVFPGTRQCIFVRAYERLKAYREEESLKGEYIRPRDWALSETSSWANYFLGRDHRAESCECPPRSG</sequence>
<dbReference type="PANTHER" id="PTHR45754">
    <property type="entry name" value="METHYLENETETRAHYDROFOLATE REDUCTASE"/>
    <property type="match status" value="1"/>
</dbReference>
<dbReference type="GO" id="GO:0071949">
    <property type="term" value="F:FAD binding"/>
    <property type="evidence" value="ECO:0007669"/>
    <property type="project" value="TreeGrafter"/>
</dbReference>
<dbReference type="SUPFAM" id="SSF51730">
    <property type="entry name" value="FAD-linked oxidoreductase"/>
    <property type="match status" value="1"/>
</dbReference>
<accession>A0A953M211</accession>
<evidence type="ECO:0000259" key="10">
    <source>
        <dbReference type="Pfam" id="PF12225"/>
    </source>
</evidence>
<proteinExistence type="inferred from homology"/>
<comment type="pathway">
    <text evidence="7">Amino-acid biosynthesis; L-methionine biosynthesis via de novo pathway.</text>
</comment>
<comment type="catalytic activity">
    <reaction evidence="8">
        <text>(6S)-5-methyl-5,6,7,8-tetrahydrofolate + NAD(+) = (6R)-5,10-methylene-5,6,7,8-tetrahydrofolate + NADH + H(+)</text>
        <dbReference type="Rhea" id="RHEA:19821"/>
        <dbReference type="ChEBI" id="CHEBI:15378"/>
        <dbReference type="ChEBI" id="CHEBI:15636"/>
        <dbReference type="ChEBI" id="CHEBI:18608"/>
        <dbReference type="ChEBI" id="CHEBI:57540"/>
        <dbReference type="ChEBI" id="CHEBI:57945"/>
        <dbReference type="EC" id="1.5.1.54"/>
    </reaction>
    <physiologicalReaction direction="right-to-left" evidence="8">
        <dbReference type="Rhea" id="RHEA:19823"/>
    </physiologicalReaction>
</comment>
<evidence type="ECO:0000256" key="4">
    <source>
        <dbReference type="ARBA" id="ARBA00022630"/>
    </source>
</evidence>
<evidence type="ECO:0000256" key="9">
    <source>
        <dbReference type="RuleBase" id="RU003862"/>
    </source>
</evidence>
<evidence type="ECO:0000256" key="8">
    <source>
        <dbReference type="ARBA" id="ARBA00048628"/>
    </source>
</evidence>
<dbReference type="AlphaFoldDB" id="A0A953M211"/>
<dbReference type="GO" id="GO:0106312">
    <property type="term" value="F:methylenetetrahydrofolate reductase (NADH) activity"/>
    <property type="evidence" value="ECO:0007669"/>
    <property type="project" value="UniProtKB-EC"/>
</dbReference>
<comment type="similarity">
    <text evidence="3 9">Belongs to the methylenetetrahydrofolate reductase family.</text>
</comment>
<reference evidence="11" key="1">
    <citation type="journal article" date="2021" name="bioRxiv">
        <title>Unraveling nitrogen, sulfur and carbon metabolic pathways and microbial community transcriptional responses to substrate deprivation and toxicity stresses in a bioreactor mimicking anoxic brackish coastal sediment conditions.</title>
        <authorList>
            <person name="Martins P.D."/>
            <person name="Echeveste M.J."/>
            <person name="Arshad A."/>
            <person name="Kurth J."/>
            <person name="Ouboter H."/>
            <person name="Jetten M.S.M."/>
            <person name="Welte C.U."/>
        </authorList>
    </citation>
    <scope>NUCLEOTIDE SEQUENCE</scope>
    <source>
        <strain evidence="11">MAG_39</strain>
    </source>
</reference>
<evidence type="ECO:0000256" key="6">
    <source>
        <dbReference type="ARBA" id="ARBA00023002"/>
    </source>
</evidence>
<dbReference type="EMBL" id="JAIOIV010000078">
    <property type="protein sequence ID" value="MBZ0156558.1"/>
    <property type="molecule type" value="Genomic_DNA"/>
</dbReference>
<dbReference type="Gene3D" id="3.20.20.220">
    <property type="match status" value="1"/>
</dbReference>
<dbReference type="Pfam" id="PF12225">
    <property type="entry name" value="DUF5981"/>
    <property type="match status" value="1"/>
</dbReference>
<dbReference type="InterPro" id="IPR022026">
    <property type="entry name" value="DUF5981"/>
</dbReference>
<evidence type="ECO:0000256" key="3">
    <source>
        <dbReference type="ARBA" id="ARBA00006743"/>
    </source>
</evidence>
<dbReference type="Pfam" id="PF02219">
    <property type="entry name" value="MTHFR"/>
    <property type="match status" value="1"/>
</dbReference>
<reference evidence="11" key="2">
    <citation type="submission" date="2021-08" db="EMBL/GenBank/DDBJ databases">
        <authorList>
            <person name="Dalcin Martins P."/>
        </authorList>
    </citation>
    <scope>NUCLEOTIDE SEQUENCE</scope>
    <source>
        <strain evidence="11">MAG_39</strain>
    </source>
</reference>
<comment type="pathway">
    <text evidence="2 9">One-carbon metabolism; tetrahydrofolate interconversion.</text>
</comment>
<dbReference type="CDD" id="cd00537">
    <property type="entry name" value="MTHFR"/>
    <property type="match status" value="1"/>
</dbReference>
<dbReference type="GO" id="GO:0035999">
    <property type="term" value="P:tetrahydrofolate interconversion"/>
    <property type="evidence" value="ECO:0007669"/>
    <property type="project" value="TreeGrafter"/>
</dbReference>
<keyword evidence="4 9" id="KW-0285">Flavoprotein</keyword>
<name>A0A953M211_9BACT</name>
<gene>
    <name evidence="11" type="ORF">K8I29_10180</name>
</gene>